<dbReference type="PROSITE" id="PS50005">
    <property type="entry name" value="TPR"/>
    <property type="match status" value="1"/>
</dbReference>
<name>A0A1U7CP83_9BACT</name>
<dbReference type="SUPFAM" id="SSF56112">
    <property type="entry name" value="Protein kinase-like (PK-like)"/>
    <property type="match status" value="1"/>
</dbReference>
<evidence type="ECO:0000256" key="2">
    <source>
        <dbReference type="ARBA" id="ARBA00022741"/>
    </source>
</evidence>
<evidence type="ECO:0000259" key="7">
    <source>
        <dbReference type="PROSITE" id="PS50011"/>
    </source>
</evidence>
<dbReference type="InterPro" id="IPR019734">
    <property type="entry name" value="TPR_rpt"/>
</dbReference>
<evidence type="ECO:0000256" key="3">
    <source>
        <dbReference type="ARBA" id="ARBA00022777"/>
    </source>
</evidence>
<evidence type="ECO:0000256" key="6">
    <source>
        <dbReference type="PROSITE-ProRule" id="PRU10141"/>
    </source>
</evidence>
<evidence type="ECO:0000256" key="5">
    <source>
        <dbReference type="PROSITE-ProRule" id="PRU00339"/>
    </source>
</evidence>
<evidence type="ECO:0000313" key="9">
    <source>
        <dbReference type="Proteomes" id="UP000186309"/>
    </source>
</evidence>
<dbReference type="Pfam" id="PF00069">
    <property type="entry name" value="Pkinase"/>
    <property type="match status" value="1"/>
</dbReference>
<dbReference type="PROSITE" id="PS50293">
    <property type="entry name" value="TPR_REGION"/>
    <property type="match status" value="1"/>
</dbReference>
<dbReference type="InterPro" id="IPR017441">
    <property type="entry name" value="Protein_kinase_ATP_BS"/>
</dbReference>
<dbReference type="InterPro" id="IPR000719">
    <property type="entry name" value="Prot_kinase_dom"/>
</dbReference>
<dbReference type="Gene3D" id="1.25.40.10">
    <property type="entry name" value="Tetratricopeptide repeat domain"/>
    <property type="match status" value="2"/>
</dbReference>
<evidence type="ECO:0000313" key="8">
    <source>
        <dbReference type="EMBL" id="APW60731.1"/>
    </source>
</evidence>
<gene>
    <name evidence="8" type="primary">pknB_12</name>
    <name evidence="8" type="ORF">BSF38_02219</name>
</gene>
<dbReference type="KEGG" id="pbor:BSF38_02219"/>
<feature type="binding site" evidence="6">
    <location>
        <position position="203"/>
    </location>
    <ligand>
        <name>ATP</name>
        <dbReference type="ChEBI" id="CHEBI:30616"/>
    </ligand>
</feature>
<keyword evidence="1 8" id="KW-0808">Transferase</keyword>
<sequence length="1308" mass="144797">MSVAAWGRTWEDASTPSAARLTRRYEQAWRDTAASGPPPDPRSFLASWTEAAGFPGARLAVFRTDMSLRWEAGQRPEADWYIQHFPELGEDTIVALIYEEFCLREEAGETPQPSAFLSRYASFSESLRRVLDIHLLVGSGSASALPLASTSVGPGERPGRVAFPEAGQVVAGFELVEELGRGSFARVFLAREIHLADRLVALKLSLRGSREPQTLARLQHTHIVPVYSHRVDPESDLNLLCMPYFGRVTLAQILAEVARSADGETLTGCTLVEALDRLEPSDGSTSGPSTGRKALSERTYAQAVAWWGARLTEALGHAHDRGVLHRDVKPSNVLIAADGTPMLLDFNLAHESIVEDERSRAAANLGGTVDYMAPEHLEALAEARSDYIDARSDLYSMGVLLFEATLGRKPFQPPRKAGSIAESLLSAADARRRDSSALFASKGEIPAALQAVVGRCLAPDPEDRYQSAAELTADLQAVADDLPLIHAREPFWSRTARRLRRNRLRLAAAALILVSCSVIAVAVVNRSVERAERLEHGNQNYDQGKIDLDQERFEKAKLQFEAASQLARRSEVGIWGRLFRWRGAEGVVGGARLTPHGRESYYSFEELDQKAREKAKLADRYATTRGHAEDLHTAADGLRMRLIGLGEDLPGAVRELQEQLGPFHVLNSRDDWTSPEHIWWSLLDEPRRVRLKREVDELLFLWMAGVEAAFRTTGKGASEASRESLRLALDVCDRALSFAESKAPWQSLRERIRALMDDDAPAGLSEGFEPQAPEPALDVERSALACFQWGLLNSSLGNRGRARLWLQRAVRLEGSNYWYQFYLGFLEDQAGLRNDAVHQYSIAAALKPESPWVLFSRARLYRMKGLWSWAIVDLERTLVLMRDRKEVVQVRLELGYVHQALGDFARAREQYDAALKVDPDGPLGRAARLNLANIDAESGLVERAHAGYDAVLKLDPNDSAARYSRALLDLRMGRPQAVAPALDVLIARESRGVALGDLLATRAVVRMMLRREDEAVADATEARRLDSSPAHDRLVQRTLLRAGRYRQLRLNRPEELALFPLGGAALEADLVAAEAAIADRAPSDPGEVYRDHLTRAVILSALGRHAAALATADRALAASNQNSASAHLVAARVAHRAGGRSRAAREIERGLTLQPDEPGLLELRGLLRTESGHPESAVGDLDRAVSKSDDPFTHAGRAEVLLALRRVDEAADEWTQALRRDPELPAAYLGRARCYLAFRSPLWELALADLEHASSWAQNDLKLELRILATYARCLRERPDRVPRWLTLLHRAAIHAWLRMPKARSASE</sequence>
<keyword evidence="3 8" id="KW-0418">Kinase</keyword>
<dbReference type="RefSeq" id="WP_076345566.1">
    <property type="nucleotide sequence ID" value="NZ_CP019082.1"/>
</dbReference>
<keyword evidence="5" id="KW-0802">TPR repeat</keyword>
<dbReference type="InterPro" id="IPR011009">
    <property type="entry name" value="Kinase-like_dom_sf"/>
</dbReference>
<reference evidence="9" key="1">
    <citation type="submission" date="2016-12" db="EMBL/GenBank/DDBJ databases">
        <title>Comparative genomics of four Isosphaeraceae planctomycetes: a common pool of plasmids and glycoside hydrolase genes.</title>
        <authorList>
            <person name="Ivanova A."/>
        </authorList>
    </citation>
    <scope>NUCLEOTIDE SEQUENCE [LARGE SCALE GENOMIC DNA]</scope>
    <source>
        <strain evidence="9">PX4</strain>
    </source>
</reference>
<dbReference type="EMBL" id="CP019082">
    <property type="protein sequence ID" value="APW60731.1"/>
    <property type="molecule type" value="Genomic_DNA"/>
</dbReference>
<feature type="domain" description="Protein kinase" evidence="7">
    <location>
        <begin position="173"/>
        <end position="485"/>
    </location>
</feature>
<protein>
    <submittedName>
        <fullName evidence="8">Serine/threonine-protein kinase PknB</fullName>
        <ecNumber evidence="8">2.7.11.1</ecNumber>
    </submittedName>
</protein>
<dbReference type="PANTHER" id="PTHR43289:SF34">
    <property type="entry name" value="SERINE_THREONINE-PROTEIN KINASE YBDM-RELATED"/>
    <property type="match status" value="1"/>
</dbReference>
<keyword evidence="4 6" id="KW-0067">ATP-binding</keyword>
<keyword evidence="2 6" id="KW-0547">Nucleotide-binding</keyword>
<dbReference type="Pfam" id="PF13432">
    <property type="entry name" value="TPR_16"/>
    <property type="match status" value="2"/>
</dbReference>
<dbReference type="InterPro" id="IPR008271">
    <property type="entry name" value="Ser/Thr_kinase_AS"/>
</dbReference>
<feature type="repeat" description="TPR" evidence="5">
    <location>
        <begin position="888"/>
        <end position="921"/>
    </location>
</feature>
<dbReference type="EC" id="2.7.11.1" evidence="8"/>
<organism evidence="8 9">
    <name type="scientific">Paludisphaera borealis</name>
    <dbReference type="NCBI Taxonomy" id="1387353"/>
    <lineage>
        <taxon>Bacteria</taxon>
        <taxon>Pseudomonadati</taxon>
        <taxon>Planctomycetota</taxon>
        <taxon>Planctomycetia</taxon>
        <taxon>Isosphaerales</taxon>
        <taxon>Isosphaeraceae</taxon>
        <taxon>Paludisphaera</taxon>
    </lineage>
</organism>
<dbReference type="SUPFAM" id="SSF48452">
    <property type="entry name" value="TPR-like"/>
    <property type="match status" value="3"/>
</dbReference>
<dbReference type="SMART" id="SM00220">
    <property type="entry name" value="S_TKc"/>
    <property type="match status" value="1"/>
</dbReference>
<dbReference type="GO" id="GO:0005524">
    <property type="term" value="F:ATP binding"/>
    <property type="evidence" value="ECO:0007669"/>
    <property type="project" value="UniProtKB-UniRule"/>
</dbReference>
<dbReference type="PANTHER" id="PTHR43289">
    <property type="entry name" value="MITOGEN-ACTIVATED PROTEIN KINASE KINASE KINASE 20-RELATED"/>
    <property type="match status" value="1"/>
</dbReference>
<proteinExistence type="predicted"/>
<dbReference type="Proteomes" id="UP000186309">
    <property type="component" value="Chromosome"/>
</dbReference>
<evidence type="ECO:0000256" key="1">
    <source>
        <dbReference type="ARBA" id="ARBA00022679"/>
    </source>
</evidence>
<dbReference type="PROSITE" id="PS50011">
    <property type="entry name" value="PROTEIN_KINASE_DOM"/>
    <property type="match status" value="1"/>
</dbReference>
<dbReference type="PROSITE" id="PS00107">
    <property type="entry name" value="PROTEIN_KINASE_ATP"/>
    <property type="match status" value="1"/>
</dbReference>
<dbReference type="Gene3D" id="1.10.510.10">
    <property type="entry name" value="Transferase(Phosphotransferase) domain 1"/>
    <property type="match status" value="2"/>
</dbReference>
<dbReference type="OrthoDB" id="6111975at2"/>
<dbReference type="SMART" id="SM00028">
    <property type="entry name" value="TPR"/>
    <property type="match status" value="10"/>
</dbReference>
<dbReference type="GO" id="GO:0004674">
    <property type="term" value="F:protein serine/threonine kinase activity"/>
    <property type="evidence" value="ECO:0007669"/>
    <property type="project" value="UniProtKB-EC"/>
</dbReference>
<dbReference type="STRING" id="1387353.BSF38_02219"/>
<evidence type="ECO:0000256" key="4">
    <source>
        <dbReference type="ARBA" id="ARBA00022840"/>
    </source>
</evidence>
<keyword evidence="9" id="KW-1185">Reference proteome</keyword>
<dbReference type="CDD" id="cd14014">
    <property type="entry name" value="STKc_PknB_like"/>
    <property type="match status" value="1"/>
</dbReference>
<accession>A0A1U7CP83</accession>
<dbReference type="InterPro" id="IPR011990">
    <property type="entry name" value="TPR-like_helical_dom_sf"/>
</dbReference>
<dbReference type="PROSITE" id="PS00108">
    <property type="entry name" value="PROTEIN_KINASE_ST"/>
    <property type="match status" value="1"/>
</dbReference>